<gene>
    <name evidence="2" type="ORF">ACFSC9_17725</name>
</gene>
<evidence type="ECO:0000313" key="3">
    <source>
        <dbReference type="Proteomes" id="UP001597233"/>
    </source>
</evidence>
<evidence type="ECO:0000313" key="2">
    <source>
        <dbReference type="EMBL" id="MFD1887338.1"/>
    </source>
</evidence>
<dbReference type="EMBL" id="JBHUEH010000023">
    <property type="protein sequence ID" value="MFD1887338.1"/>
    <property type="molecule type" value="Genomic_DNA"/>
</dbReference>
<feature type="transmembrane region" description="Helical" evidence="1">
    <location>
        <begin position="16"/>
        <end position="35"/>
    </location>
</feature>
<protein>
    <submittedName>
        <fullName evidence="2">Uncharacterized protein</fullName>
    </submittedName>
</protein>
<accession>A0ABW4RM97</accession>
<keyword evidence="1" id="KW-1133">Transmembrane helix</keyword>
<feature type="transmembrane region" description="Helical" evidence="1">
    <location>
        <begin position="41"/>
        <end position="63"/>
    </location>
</feature>
<keyword evidence="3" id="KW-1185">Reference proteome</keyword>
<name>A0ABW4RM97_9BACL</name>
<reference evidence="3" key="1">
    <citation type="journal article" date="2019" name="Int. J. Syst. Evol. Microbiol.">
        <title>The Global Catalogue of Microorganisms (GCM) 10K type strain sequencing project: providing services to taxonomists for standard genome sequencing and annotation.</title>
        <authorList>
            <consortium name="The Broad Institute Genomics Platform"/>
            <consortium name="The Broad Institute Genome Sequencing Center for Infectious Disease"/>
            <person name="Wu L."/>
            <person name="Ma J."/>
        </authorList>
    </citation>
    <scope>NUCLEOTIDE SEQUENCE [LARGE SCALE GENOMIC DNA]</scope>
    <source>
        <strain evidence="3">CCUG 54950</strain>
    </source>
</reference>
<proteinExistence type="predicted"/>
<sequence length="75" mass="8427">MNRLLIALVMFVRQRLMGNIIPAVIIYLFWLYGLQNSAGEALGTAIVAFILLSLGDMIALYFFKGNAVNRNKHAR</sequence>
<organism evidence="2 3">
    <name type="scientific">Paenibacillus wenxiniae</name>
    <dbReference type="NCBI Taxonomy" id="1636843"/>
    <lineage>
        <taxon>Bacteria</taxon>
        <taxon>Bacillati</taxon>
        <taxon>Bacillota</taxon>
        <taxon>Bacilli</taxon>
        <taxon>Bacillales</taxon>
        <taxon>Paenibacillaceae</taxon>
        <taxon>Paenibacillus</taxon>
    </lineage>
</organism>
<evidence type="ECO:0000256" key="1">
    <source>
        <dbReference type="SAM" id="Phobius"/>
    </source>
</evidence>
<comment type="caution">
    <text evidence="2">The sequence shown here is derived from an EMBL/GenBank/DDBJ whole genome shotgun (WGS) entry which is preliminary data.</text>
</comment>
<keyword evidence="1" id="KW-0812">Transmembrane</keyword>
<dbReference type="RefSeq" id="WP_347325170.1">
    <property type="nucleotide sequence ID" value="NZ_JBCGUH010000005.1"/>
</dbReference>
<dbReference type="Proteomes" id="UP001597233">
    <property type="component" value="Unassembled WGS sequence"/>
</dbReference>
<keyword evidence="1" id="KW-0472">Membrane</keyword>